<evidence type="ECO:0008006" key="11">
    <source>
        <dbReference type="Google" id="ProtNLM"/>
    </source>
</evidence>
<dbReference type="EMBL" id="BAAADB010000030">
    <property type="protein sequence ID" value="GAA0521902.1"/>
    <property type="molecule type" value="Genomic_DNA"/>
</dbReference>
<comment type="caution">
    <text evidence="9">The sequence shown here is derived from an EMBL/GenBank/DDBJ whole genome shotgun (WGS) entry which is preliminary data.</text>
</comment>
<feature type="transmembrane region" description="Helical" evidence="8">
    <location>
        <begin position="164"/>
        <end position="195"/>
    </location>
</feature>
<evidence type="ECO:0000256" key="8">
    <source>
        <dbReference type="SAM" id="Phobius"/>
    </source>
</evidence>
<dbReference type="RefSeq" id="WP_343760949.1">
    <property type="nucleotide sequence ID" value="NZ_BAAADB010000030.1"/>
</dbReference>
<evidence type="ECO:0000256" key="1">
    <source>
        <dbReference type="ARBA" id="ARBA00004651"/>
    </source>
</evidence>
<evidence type="ECO:0000256" key="6">
    <source>
        <dbReference type="ARBA" id="ARBA00023136"/>
    </source>
</evidence>
<dbReference type="InterPro" id="IPR003370">
    <property type="entry name" value="Chromate_transpt"/>
</dbReference>
<comment type="similarity">
    <text evidence="2">Belongs to the chromate ion transporter (CHR) (TC 2.A.51) family.</text>
</comment>
<evidence type="ECO:0000256" key="3">
    <source>
        <dbReference type="ARBA" id="ARBA00022475"/>
    </source>
</evidence>
<evidence type="ECO:0000256" key="4">
    <source>
        <dbReference type="ARBA" id="ARBA00022692"/>
    </source>
</evidence>
<sequence>MSAPAPPPAPPEDAPHPPPAPLPVTPTHADLLRVFAGVAMVGIGGGLPAHMRRAALGRAWMTELDFAESYTLAQLTPGPNAVNLAAMIGARLRGWTGALWAVVGVLTPGLIAMLAVTVVTLGLPGGLPAPLQSGLRGAACAALAVMLTAALPVLRVVGGLRGGWVLALATFAGIGLLRLDLLPVLAVVVGAGLILHRPRPEQPERP</sequence>
<evidence type="ECO:0000313" key="10">
    <source>
        <dbReference type="Proteomes" id="UP001500191"/>
    </source>
</evidence>
<proteinExistence type="inferred from homology"/>
<feature type="region of interest" description="Disordered" evidence="7">
    <location>
        <begin position="1"/>
        <end position="23"/>
    </location>
</feature>
<gene>
    <name evidence="9" type="ORF">GCM10008937_31830</name>
</gene>
<dbReference type="Pfam" id="PF02417">
    <property type="entry name" value="Chromate_transp"/>
    <property type="match status" value="1"/>
</dbReference>
<dbReference type="PANTHER" id="PTHR43663:SF1">
    <property type="entry name" value="CHROMATE TRANSPORTER"/>
    <property type="match status" value="1"/>
</dbReference>
<dbReference type="Proteomes" id="UP001500191">
    <property type="component" value="Unassembled WGS sequence"/>
</dbReference>
<evidence type="ECO:0000256" key="5">
    <source>
        <dbReference type="ARBA" id="ARBA00022989"/>
    </source>
</evidence>
<keyword evidence="4 8" id="KW-0812">Transmembrane</keyword>
<feature type="transmembrane region" description="Helical" evidence="8">
    <location>
        <begin position="31"/>
        <end position="51"/>
    </location>
</feature>
<name>A0ABN1CM92_9DEIO</name>
<accession>A0ABN1CM92</accession>
<comment type="subcellular location">
    <subcellularLocation>
        <location evidence="1">Cell membrane</location>
        <topology evidence="1">Multi-pass membrane protein</topology>
    </subcellularLocation>
</comment>
<evidence type="ECO:0000256" key="7">
    <source>
        <dbReference type="SAM" id="MobiDB-lite"/>
    </source>
</evidence>
<reference evidence="9 10" key="1">
    <citation type="journal article" date="2019" name="Int. J. Syst. Evol. Microbiol.">
        <title>The Global Catalogue of Microorganisms (GCM) 10K type strain sequencing project: providing services to taxonomists for standard genome sequencing and annotation.</title>
        <authorList>
            <consortium name="The Broad Institute Genomics Platform"/>
            <consortium name="The Broad Institute Genome Sequencing Center for Infectious Disease"/>
            <person name="Wu L."/>
            <person name="Ma J."/>
        </authorList>
    </citation>
    <scope>NUCLEOTIDE SEQUENCE [LARGE SCALE GENOMIC DNA]</scope>
    <source>
        <strain evidence="9 10">JCM 14368</strain>
    </source>
</reference>
<keyword evidence="3" id="KW-1003">Cell membrane</keyword>
<keyword evidence="10" id="KW-1185">Reference proteome</keyword>
<evidence type="ECO:0000256" key="2">
    <source>
        <dbReference type="ARBA" id="ARBA00005262"/>
    </source>
</evidence>
<evidence type="ECO:0000313" key="9">
    <source>
        <dbReference type="EMBL" id="GAA0521902.1"/>
    </source>
</evidence>
<keyword evidence="6 8" id="KW-0472">Membrane</keyword>
<feature type="transmembrane region" description="Helical" evidence="8">
    <location>
        <begin position="135"/>
        <end position="157"/>
    </location>
</feature>
<feature type="transmembrane region" description="Helical" evidence="8">
    <location>
        <begin position="97"/>
        <end position="123"/>
    </location>
</feature>
<organism evidence="9 10">
    <name type="scientific">Deinococcus depolymerans</name>
    <dbReference type="NCBI Taxonomy" id="392408"/>
    <lineage>
        <taxon>Bacteria</taxon>
        <taxon>Thermotogati</taxon>
        <taxon>Deinococcota</taxon>
        <taxon>Deinococci</taxon>
        <taxon>Deinococcales</taxon>
        <taxon>Deinococcaceae</taxon>
        <taxon>Deinococcus</taxon>
    </lineage>
</organism>
<protein>
    <recommendedName>
        <fullName evidence="11">Chromate transporter</fullName>
    </recommendedName>
</protein>
<keyword evidence="5 8" id="KW-1133">Transmembrane helix</keyword>
<dbReference type="InterPro" id="IPR052518">
    <property type="entry name" value="CHR_Transporter"/>
</dbReference>
<dbReference type="PANTHER" id="PTHR43663">
    <property type="entry name" value="CHROMATE TRANSPORT PROTEIN-RELATED"/>
    <property type="match status" value="1"/>
</dbReference>